<sequence length="348" mass="37477">MRFLKWLGFMLAATFLVLTFVNASWMADAPKGRAGLIAWGGGVHQEFTAQHTGSDSCAPAEIAPPVHRYIADTLPSIRMARQLGAAMIAVDVQPTSDGQIVAFPDTMLDCRTDGSGKVRDHTLAELQQLDHGYRLTADKGKSFPLRGKQAEPIPSLAQVIAAAKPKPLLFVFRSSDPRDAEALAAALKALGRDPVAEGDAFYAEKESGPVARIRELYPQSWAFSAQGGAACASAYKTLGWFGATPSVCTDRTLIMPLSGQWAYAGWPNKLLARMKAAGSHVVIGTTDHGFGGLDLPEQLGSIPRDFNGYIRVDDIWTVAPALFPDTDPRSNAEREQADKALARKRASQ</sequence>
<proteinExistence type="predicted"/>
<feature type="region of interest" description="Disordered" evidence="1">
    <location>
        <begin position="324"/>
        <end position="348"/>
    </location>
</feature>
<dbReference type="Proteomes" id="UP000284322">
    <property type="component" value="Unassembled WGS sequence"/>
</dbReference>
<organism evidence="3 4">
    <name type="scientific">Tsuneonella suprasediminis</name>
    <dbReference type="NCBI Taxonomy" id="2306996"/>
    <lineage>
        <taxon>Bacteria</taxon>
        <taxon>Pseudomonadati</taxon>
        <taxon>Pseudomonadota</taxon>
        <taxon>Alphaproteobacteria</taxon>
        <taxon>Sphingomonadales</taxon>
        <taxon>Erythrobacteraceae</taxon>
        <taxon>Tsuneonella</taxon>
    </lineage>
</organism>
<dbReference type="PANTHER" id="PTHR46211">
    <property type="entry name" value="GLYCEROPHOSPHORYL DIESTER PHOSPHODIESTERASE"/>
    <property type="match status" value="1"/>
</dbReference>
<protein>
    <recommendedName>
        <fullName evidence="2">GP-PDE domain-containing protein</fullName>
    </recommendedName>
</protein>
<dbReference type="InterPro" id="IPR017946">
    <property type="entry name" value="PLC-like_Pdiesterase_TIM-brl"/>
</dbReference>
<reference evidence="3 4" key="1">
    <citation type="submission" date="2018-09" db="EMBL/GenBank/DDBJ databases">
        <title>Altererythrobacter sp.Ery1 and Ery12, the genome sequencing of novel strains in genus Alterythrobacter.</title>
        <authorList>
            <person name="Cheng H."/>
            <person name="Wu Y.-H."/>
            <person name="Fang C."/>
            <person name="Xu X.-W."/>
        </authorList>
    </citation>
    <scope>NUCLEOTIDE SEQUENCE [LARGE SCALE GENOMIC DNA]</scope>
    <source>
        <strain evidence="3 4">Ery12</strain>
    </source>
</reference>
<keyword evidence="4" id="KW-1185">Reference proteome</keyword>
<dbReference type="RefSeq" id="WP_120107598.1">
    <property type="nucleotide sequence ID" value="NZ_RAHJ01000014.1"/>
</dbReference>
<dbReference type="GO" id="GO:0008081">
    <property type="term" value="F:phosphoric diester hydrolase activity"/>
    <property type="evidence" value="ECO:0007669"/>
    <property type="project" value="InterPro"/>
</dbReference>
<dbReference type="AlphaFoldDB" id="A0A419R4B5"/>
<dbReference type="Pfam" id="PF03009">
    <property type="entry name" value="GDPD"/>
    <property type="match status" value="1"/>
</dbReference>
<dbReference type="PANTHER" id="PTHR46211:SF14">
    <property type="entry name" value="GLYCEROPHOSPHODIESTER PHOSPHODIESTERASE"/>
    <property type="match status" value="1"/>
</dbReference>
<dbReference type="GO" id="GO:0006629">
    <property type="term" value="P:lipid metabolic process"/>
    <property type="evidence" value="ECO:0007669"/>
    <property type="project" value="InterPro"/>
</dbReference>
<dbReference type="OrthoDB" id="9795622at2"/>
<dbReference type="InterPro" id="IPR030395">
    <property type="entry name" value="GP_PDE_dom"/>
</dbReference>
<evidence type="ECO:0000256" key="1">
    <source>
        <dbReference type="SAM" id="MobiDB-lite"/>
    </source>
</evidence>
<evidence type="ECO:0000313" key="3">
    <source>
        <dbReference type="EMBL" id="RJX69182.1"/>
    </source>
</evidence>
<evidence type="ECO:0000313" key="4">
    <source>
        <dbReference type="Proteomes" id="UP000284322"/>
    </source>
</evidence>
<accession>A0A419R4B5</accession>
<feature type="domain" description="GP-PDE" evidence="2">
    <location>
        <begin position="46"/>
        <end position="173"/>
    </location>
</feature>
<gene>
    <name evidence="3" type="ORF">D6858_04645</name>
</gene>
<comment type="caution">
    <text evidence="3">The sequence shown here is derived from an EMBL/GenBank/DDBJ whole genome shotgun (WGS) entry which is preliminary data.</text>
</comment>
<name>A0A419R4B5_9SPHN</name>
<evidence type="ECO:0000259" key="2">
    <source>
        <dbReference type="PROSITE" id="PS51704"/>
    </source>
</evidence>
<dbReference type="PROSITE" id="PS51704">
    <property type="entry name" value="GP_PDE"/>
    <property type="match status" value="1"/>
</dbReference>
<dbReference type="Gene3D" id="3.20.20.190">
    <property type="entry name" value="Phosphatidylinositol (PI) phosphodiesterase"/>
    <property type="match status" value="1"/>
</dbReference>
<dbReference type="SUPFAM" id="SSF51695">
    <property type="entry name" value="PLC-like phosphodiesterases"/>
    <property type="match status" value="1"/>
</dbReference>
<feature type="compositionally biased region" description="Basic and acidic residues" evidence="1">
    <location>
        <begin position="326"/>
        <end position="341"/>
    </location>
</feature>
<dbReference type="EMBL" id="RAHJ01000014">
    <property type="protein sequence ID" value="RJX69182.1"/>
    <property type="molecule type" value="Genomic_DNA"/>
</dbReference>